<dbReference type="Proteomes" id="UP000654604">
    <property type="component" value="Unassembled WGS sequence"/>
</dbReference>
<evidence type="ECO:0000313" key="2">
    <source>
        <dbReference type="Proteomes" id="UP000654604"/>
    </source>
</evidence>
<keyword evidence="2" id="KW-1185">Reference proteome</keyword>
<organism evidence="1 2">
    <name type="scientific">Cyanobacterium stanieri LEGE 03274</name>
    <dbReference type="NCBI Taxonomy" id="1828756"/>
    <lineage>
        <taxon>Bacteria</taxon>
        <taxon>Bacillati</taxon>
        <taxon>Cyanobacteriota</taxon>
        <taxon>Cyanophyceae</taxon>
        <taxon>Oscillatoriophycideae</taxon>
        <taxon>Chroococcales</taxon>
        <taxon>Geminocystaceae</taxon>
        <taxon>Cyanobacterium</taxon>
    </lineage>
</organism>
<comment type="caution">
    <text evidence="1">The sequence shown here is derived from an EMBL/GenBank/DDBJ whole genome shotgun (WGS) entry which is preliminary data.</text>
</comment>
<evidence type="ECO:0000313" key="1">
    <source>
        <dbReference type="EMBL" id="MBE9221965.1"/>
    </source>
</evidence>
<sequence length="203" mass="23054">MSINQSDYETALADYTDKERILALLSQYREYLAMVPSMRRPSDSLITIPLPLAKVRHVNGTSSMGSRSYVPSGMNSMAVDEMVSIPCDIAVLMCDPEWKIKMGVEILVFIHRPQEDFSDLLLRWRNAQTALAHEYEWIMPQTNDHMFSDRAEKIHPIFVVFPHTNARILKGLKASGLPYILYNTVEAIAHNPELKSLSSSIDN</sequence>
<name>A0ABR9V247_9CHRO</name>
<gene>
    <name evidence="1" type="ORF">IQ215_04565</name>
</gene>
<accession>A0ABR9V247</accession>
<reference evidence="1 2" key="1">
    <citation type="submission" date="2020-10" db="EMBL/GenBank/DDBJ databases">
        <authorList>
            <person name="Castelo-Branco R."/>
            <person name="Eusebio N."/>
            <person name="Adriana R."/>
            <person name="Vieira A."/>
            <person name="Brugerolle De Fraissinette N."/>
            <person name="Rezende De Castro R."/>
            <person name="Schneider M.P."/>
            <person name="Vasconcelos V."/>
            <person name="Leao P.N."/>
        </authorList>
    </citation>
    <scope>NUCLEOTIDE SEQUENCE [LARGE SCALE GENOMIC DNA]</scope>
    <source>
        <strain evidence="1 2">LEGE 03274</strain>
    </source>
</reference>
<protein>
    <submittedName>
        <fullName evidence="1">Uncharacterized protein</fullName>
    </submittedName>
</protein>
<proteinExistence type="predicted"/>
<dbReference type="EMBL" id="JADEWC010000007">
    <property type="protein sequence ID" value="MBE9221965.1"/>
    <property type="molecule type" value="Genomic_DNA"/>
</dbReference>
<dbReference type="RefSeq" id="WP_193800134.1">
    <property type="nucleotide sequence ID" value="NZ_JADEWC010000007.1"/>
</dbReference>